<keyword evidence="3" id="KW-1185">Reference proteome</keyword>
<dbReference type="Proteomes" id="UP000266723">
    <property type="component" value="Unassembled WGS sequence"/>
</dbReference>
<evidence type="ECO:0000313" key="3">
    <source>
        <dbReference type="Proteomes" id="UP000266723"/>
    </source>
</evidence>
<organism evidence="2 3">
    <name type="scientific">Brassica cretica</name>
    <name type="common">Mustard</name>
    <dbReference type="NCBI Taxonomy" id="69181"/>
    <lineage>
        <taxon>Eukaryota</taxon>
        <taxon>Viridiplantae</taxon>
        <taxon>Streptophyta</taxon>
        <taxon>Embryophyta</taxon>
        <taxon>Tracheophyta</taxon>
        <taxon>Spermatophyta</taxon>
        <taxon>Magnoliopsida</taxon>
        <taxon>eudicotyledons</taxon>
        <taxon>Gunneridae</taxon>
        <taxon>Pentapetalae</taxon>
        <taxon>rosids</taxon>
        <taxon>malvids</taxon>
        <taxon>Brassicales</taxon>
        <taxon>Brassicaceae</taxon>
        <taxon>Brassiceae</taxon>
        <taxon>Brassica</taxon>
    </lineage>
</organism>
<feature type="region of interest" description="Disordered" evidence="1">
    <location>
        <begin position="69"/>
        <end position="108"/>
    </location>
</feature>
<proteinExistence type="predicted"/>
<evidence type="ECO:0000256" key="1">
    <source>
        <dbReference type="SAM" id="MobiDB-lite"/>
    </source>
</evidence>
<reference evidence="2 3" key="1">
    <citation type="journal article" date="2020" name="BMC Genomics">
        <title>Intraspecific diversification of the crop wild relative Brassica cretica Lam. using demographic model selection.</title>
        <authorList>
            <person name="Kioukis A."/>
            <person name="Michalopoulou V.A."/>
            <person name="Briers L."/>
            <person name="Pirintsos S."/>
            <person name="Studholme D.J."/>
            <person name="Pavlidis P."/>
            <person name="Sarris P.F."/>
        </authorList>
    </citation>
    <scope>NUCLEOTIDE SEQUENCE [LARGE SCALE GENOMIC DNA]</scope>
    <source>
        <strain evidence="3">cv. PFS-1207/04</strain>
    </source>
</reference>
<gene>
    <name evidence="2" type="ORF">DY000_02002161</name>
</gene>
<evidence type="ECO:0000313" key="2">
    <source>
        <dbReference type="EMBL" id="KAF3550633.1"/>
    </source>
</evidence>
<accession>A0ABQ7CHJ3</accession>
<sequence length="108" mass="11322">MLKASADESPVTPSYSIDLPLKSVHLLASTRSSHSIAFNRPHHLHIFPLSNFLGILGEGGADVPVAELPGVESHQSADGKDSDAVTVPTTSKDPLGLDENASNKARLA</sequence>
<protein>
    <submittedName>
        <fullName evidence="2">Uncharacterized protein</fullName>
    </submittedName>
</protein>
<name>A0ABQ7CHJ3_BRACR</name>
<dbReference type="EMBL" id="QGKV02000832">
    <property type="protein sequence ID" value="KAF3550633.1"/>
    <property type="molecule type" value="Genomic_DNA"/>
</dbReference>
<comment type="caution">
    <text evidence="2">The sequence shown here is derived from an EMBL/GenBank/DDBJ whole genome shotgun (WGS) entry which is preliminary data.</text>
</comment>